<evidence type="ECO:0000256" key="1">
    <source>
        <dbReference type="ARBA" id="ARBA00004141"/>
    </source>
</evidence>
<feature type="domain" description="Methyl-accepting transducer" evidence="9">
    <location>
        <begin position="410"/>
        <end position="646"/>
    </location>
</feature>
<dbReference type="FunFam" id="1.10.287.950:FF:000001">
    <property type="entry name" value="Methyl-accepting chemotaxis sensory transducer"/>
    <property type="match status" value="1"/>
</dbReference>
<dbReference type="SMART" id="SM00283">
    <property type="entry name" value="MA"/>
    <property type="match status" value="1"/>
</dbReference>
<dbReference type="InterPro" id="IPR029095">
    <property type="entry name" value="NarX-like_N"/>
</dbReference>
<dbReference type="GO" id="GO:0007165">
    <property type="term" value="P:signal transduction"/>
    <property type="evidence" value="ECO:0007669"/>
    <property type="project" value="UniProtKB-KW"/>
</dbReference>
<evidence type="ECO:0000256" key="8">
    <source>
        <dbReference type="SAM" id="Phobius"/>
    </source>
</evidence>
<dbReference type="InterPro" id="IPR004089">
    <property type="entry name" value="MCPsignal_dom"/>
</dbReference>
<dbReference type="CDD" id="cd11386">
    <property type="entry name" value="MCP_signal"/>
    <property type="match status" value="1"/>
</dbReference>
<dbReference type="Gene3D" id="1.10.287.950">
    <property type="entry name" value="Methyl-accepting chemotaxis protein"/>
    <property type="match status" value="1"/>
</dbReference>
<proteinExistence type="inferred from homology"/>
<comment type="subcellular location">
    <subcellularLocation>
        <location evidence="1">Membrane</location>
        <topology evidence="1">Multi-pass membrane protein</topology>
    </subcellularLocation>
</comment>
<evidence type="ECO:0000313" key="12">
    <source>
        <dbReference type="Proteomes" id="UP000243807"/>
    </source>
</evidence>
<dbReference type="SUPFAM" id="SSF58104">
    <property type="entry name" value="Methyl-accepting chemotaxis protein (MCP) signaling domain"/>
    <property type="match status" value="1"/>
</dbReference>
<evidence type="ECO:0000256" key="3">
    <source>
        <dbReference type="ARBA" id="ARBA00022989"/>
    </source>
</evidence>
<dbReference type="GO" id="GO:0006935">
    <property type="term" value="P:chemotaxis"/>
    <property type="evidence" value="ECO:0007669"/>
    <property type="project" value="UniProtKB-ARBA"/>
</dbReference>
<evidence type="ECO:0000256" key="4">
    <source>
        <dbReference type="ARBA" id="ARBA00023136"/>
    </source>
</evidence>
<keyword evidence="2 8" id="KW-0812">Transmembrane</keyword>
<dbReference type="PANTHER" id="PTHR32089:SF119">
    <property type="entry name" value="METHYL-ACCEPTING CHEMOTAXIS PROTEIN CTPL"/>
    <property type="match status" value="1"/>
</dbReference>
<evidence type="ECO:0000259" key="9">
    <source>
        <dbReference type="PROSITE" id="PS50111"/>
    </source>
</evidence>
<keyword evidence="3 8" id="KW-1133">Transmembrane helix</keyword>
<evidence type="ECO:0000256" key="2">
    <source>
        <dbReference type="ARBA" id="ARBA00022692"/>
    </source>
</evidence>
<dbReference type="AlphaFoldDB" id="A0A1P8ULP3"/>
<comment type="similarity">
    <text evidence="6">Belongs to the methyl-accepting chemotaxis (MCP) protein family.</text>
</comment>
<keyword evidence="12" id="KW-1185">Reference proteome</keyword>
<feature type="domain" description="HAMP" evidence="10">
    <location>
        <begin position="354"/>
        <end position="405"/>
    </location>
</feature>
<protein>
    <submittedName>
        <fullName evidence="11">Chemotaxis protein</fullName>
    </submittedName>
</protein>
<feature type="transmembrane region" description="Helical" evidence="8">
    <location>
        <begin position="318"/>
        <end position="340"/>
    </location>
</feature>
<gene>
    <name evidence="11" type="ORF">BW247_14895</name>
</gene>
<name>A0A1P8ULP3_9GAMM</name>
<evidence type="ECO:0000256" key="6">
    <source>
        <dbReference type="ARBA" id="ARBA00029447"/>
    </source>
</evidence>
<dbReference type="PANTHER" id="PTHR32089">
    <property type="entry name" value="METHYL-ACCEPTING CHEMOTAXIS PROTEIN MCPB"/>
    <property type="match status" value="1"/>
</dbReference>
<evidence type="ECO:0000256" key="5">
    <source>
        <dbReference type="ARBA" id="ARBA00023224"/>
    </source>
</evidence>
<dbReference type="GO" id="GO:0016020">
    <property type="term" value="C:membrane"/>
    <property type="evidence" value="ECO:0007669"/>
    <property type="project" value="UniProtKB-SubCell"/>
</dbReference>
<reference evidence="11 12" key="1">
    <citation type="submission" date="2017-01" db="EMBL/GenBank/DDBJ databases">
        <title>Draft sequence of Acidihalobacter ferrooxidans strain DSM 14175 (strain V8).</title>
        <authorList>
            <person name="Khaleque H.N."/>
            <person name="Ramsay J.P."/>
            <person name="Murphy R.J.T."/>
            <person name="Kaksonen A.H."/>
            <person name="Boxall N.J."/>
            <person name="Watkin E.L.J."/>
        </authorList>
    </citation>
    <scope>NUCLEOTIDE SEQUENCE [LARGE SCALE GENOMIC DNA]</scope>
    <source>
        <strain evidence="11 12">V8</strain>
    </source>
</reference>
<evidence type="ECO:0000259" key="10">
    <source>
        <dbReference type="PROSITE" id="PS50885"/>
    </source>
</evidence>
<evidence type="ECO:0000313" key="11">
    <source>
        <dbReference type="EMBL" id="APZ44748.1"/>
    </source>
</evidence>
<evidence type="ECO:0000256" key="7">
    <source>
        <dbReference type="PROSITE-ProRule" id="PRU00284"/>
    </source>
</evidence>
<dbReference type="Pfam" id="PF00015">
    <property type="entry name" value="MCPsignal"/>
    <property type="match status" value="1"/>
</dbReference>
<dbReference type="EMBL" id="CP019434">
    <property type="protein sequence ID" value="APZ44748.1"/>
    <property type="molecule type" value="Genomic_DNA"/>
</dbReference>
<dbReference type="InterPro" id="IPR003660">
    <property type="entry name" value="HAMP_dom"/>
</dbReference>
<keyword evidence="4 8" id="KW-0472">Membrane</keyword>
<dbReference type="Pfam" id="PF13675">
    <property type="entry name" value="PilJ"/>
    <property type="match status" value="1"/>
</dbReference>
<dbReference type="PROSITE" id="PS50111">
    <property type="entry name" value="CHEMOTAXIS_TRANSDUC_2"/>
    <property type="match status" value="1"/>
</dbReference>
<accession>A0A1P8ULP3</accession>
<keyword evidence="5 7" id="KW-0807">Transducer</keyword>
<dbReference type="STRING" id="1765967.BW247_14895"/>
<organism evidence="11 12">
    <name type="scientific">Acidihalobacter ferrooxydans</name>
    <dbReference type="NCBI Taxonomy" id="1765967"/>
    <lineage>
        <taxon>Bacteria</taxon>
        <taxon>Pseudomonadati</taxon>
        <taxon>Pseudomonadota</taxon>
        <taxon>Gammaproteobacteria</taxon>
        <taxon>Chromatiales</taxon>
        <taxon>Ectothiorhodospiraceae</taxon>
        <taxon>Acidihalobacter</taxon>
    </lineage>
</organism>
<dbReference type="KEGG" id="afy:BW247_14895"/>
<sequence length="700" mass="74307">MIFLLILLAVLLALTGAAFTYTAMEQRNAQRFLRIVSEQQLLSQQLAAASLEATSGQAAGFRRLEQERAHFSSLMQALQHGDPARNLPPLPQALRPDLNALNKQWSASNQAIGQIVAAQKPVADIASYVNEVNKLMPKFFGLSDQVTSRLIATGASTKLVYMAQRQSFLVQRIQNSINRLLFTSGEGSATALSSFSNNVNLYGQIMQGMLSGGTQLTLSQAVLGGVKSAYSVILNGKDKANIPQVKDPEARAKLRQVAVVLATLDNYVKAIGEAAPKLFAAKAAVVSLQADARNLLATSKNLEQALVTHNQRLSLFNIAGYVFGALALLTLIILGAVLTLDNKRELALTTEQNRRNQRAILRLLDEMTNLADGDLTVHATVTEDITGAIADSVNYAIDALRSLVATINQTAVQVAAASEKTQSTALHLADASNHQAREIASASAAVTDMADSIEHMAANAMDSADVAKKSVEIAARGATTVRRSIDGMDTIREQIQDTSKRIKRLGESSQEIGDIVGLINDIADQTNILALNAAIQASAAGEAGRGFAVVADEVQRLAERSANATRQIEVLVKTIQADTNEAVNSMERSTSNVVSGGQLAADAGEALAEIESVSNQLAQQIMGIANSARQQAAVASNVTNTMNVIQEITLQTSEGSNETAQSIGQLAALAADLRTSVAGFKLPDSEDEATFVLEDNEIAG</sequence>
<dbReference type="Proteomes" id="UP000243807">
    <property type="component" value="Chromosome"/>
</dbReference>
<dbReference type="SMART" id="SM00304">
    <property type="entry name" value="HAMP"/>
    <property type="match status" value="2"/>
</dbReference>
<dbReference type="PROSITE" id="PS50885">
    <property type="entry name" value="HAMP"/>
    <property type="match status" value="1"/>
</dbReference>